<evidence type="ECO:0000256" key="6">
    <source>
        <dbReference type="ARBA" id="ARBA00023141"/>
    </source>
</evidence>
<comment type="pathway">
    <text evidence="2 8">Amino-acid biosynthesis; L-tryptophan biosynthesis; L-tryptophan from chorismate: step 4/5.</text>
</comment>
<evidence type="ECO:0000259" key="9">
    <source>
        <dbReference type="Pfam" id="PF00218"/>
    </source>
</evidence>
<protein>
    <recommendedName>
        <fullName evidence="8">Indole-3-glycerol phosphate synthase</fullName>
        <shortName evidence="8">IGPS</shortName>
        <ecNumber evidence="8">4.1.1.48</ecNumber>
    </recommendedName>
</protein>
<keyword evidence="3 8" id="KW-0028">Amino-acid biosynthesis</keyword>
<evidence type="ECO:0000256" key="2">
    <source>
        <dbReference type="ARBA" id="ARBA00004696"/>
    </source>
</evidence>
<evidence type="ECO:0000256" key="3">
    <source>
        <dbReference type="ARBA" id="ARBA00022605"/>
    </source>
</evidence>
<dbReference type="InterPro" id="IPR013785">
    <property type="entry name" value="Aldolase_TIM"/>
</dbReference>
<dbReference type="RefSeq" id="WP_318598319.1">
    <property type="nucleotide sequence ID" value="NZ_JAWSTH010000044.1"/>
</dbReference>
<dbReference type="Pfam" id="PF00218">
    <property type="entry name" value="IGPS"/>
    <property type="match status" value="1"/>
</dbReference>
<gene>
    <name evidence="8 10" type="primary">trpC</name>
    <name evidence="10" type="ORF">R7226_16605</name>
</gene>
<dbReference type="PANTHER" id="PTHR22854:SF2">
    <property type="entry name" value="INDOLE-3-GLYCEROL-PHOSPHATE SYNTHASE"/>
    <property type="match status" value="1"/>
</dbReference>
<evidence type="ECO:0000313" key="11">
    <source>
        <dbReference type="Proteomes" id="UP001284601"/>
    </source>
</evidence>
<evidence type="ECO:0000256" key="1">
    <source>
        <dbReference type="ARBA" id="ARBA00001633"/>
    </source>
</evidence>
<accession>A0ABU4HTH5</accession>
<dbReference type="GO" id="GO:0004425">
    <property type="term" value="F:indole-3-glycerol-phosphate synthase activity"/>
    <property type="evidence" value="ECO:0007669"/>
    <property type="project" value="UniProtKB-EC"/>
</dbReference>
<comment type="catalytic activity">
    <reaction evidence="1 8">
        <text>1-(2-carboxyphenylamino)-1-deoxy-D-ribulose 5-phosphate + H(+) = (1S,2R)-1-C-(indol-3-yl)glycerol 3-phosphate + CO2 + H2O</text>
        <dbReference type="Rhea" id="RHEA:23476"/>
        <dbReference type="ChEBI" id="CHEBI:15377"/>
        <dbReference type="ChEBI" id="CHEBI:15378"/>
        <dbReference type="ChEBI" id="CHEBI:16526"/>
        <dbReference type="ChEBI" id="CHEBI:58613"/>
        <dbReference type="ChEBI" id="CHEBI:58866"/>
        <dbReference type="EC" id="4.1.1.48"/>
    </reaction>
</comment>
<evidence type="ECO:0000256" key="7">
    <source>
        <dbReference type="ARBA" id="ARBA00023239"/>
    </source>
</evidence>
<comment type="caution">
    <text evidence="10">The sequence shown here is derived from an EMBL/GenBank/DDBJ whole genome shotgun (WGS) entry which is preliminary data.</text>
</comment>
<dbReference type="CDD" id="cd00331">
    <property type="entry name" value="IGPS"/>
    <property type="match status" value="1"/>
</dbReference>
<organism evidence="10 11">
    <name type="scientific">Conexibacter stalactiti</name>
    <dbReference type="NCBI Taxonomy" id="1940611"/>
    <lineage>
        <taxon>Bacteria</taxon>
        <taxon>Bacillati</taxon>
        <taxon>Actinomycetota</taxon>
        <taxon>Thermoleophilia</taxon>
        <taxon>Solirubrobacterales</taxon>
        <taxon>Conexibacteraceae</taxon>
        <taxon>Conexibacter</taxon>
    </lineage>
</organism>
<name>A0ABU4HTH5_9ACTN</name>
<dbReference type="PANTHER" id="PTHR22854">
    <property type="entry name" value="TRYPTOPHAN BIOSYNTHESIS PROTEIN"/>
    <property type="match status" value="1"/>
</dbReference>
<evidence type="ECO:0000256" key="8">
    <source>
        <dbReference type="HAMAP-Rule" id="MF_00134"/>
    </source>
</evidence>
<dbReference type="InterPro" id="IPR045186">
    <property type="entry name" value="Indole-3-glycerol_P_synth"/>
</dbReference>
<proteinExistence type="inferred from homology"/>
<keyword evidence="7 8" id="KW-0456">Lyase</keyword>
<evidence type="ECO:0000256" key="5">
    <source>
        <dbReference type="ARBA" id="ARBA00022822"/>
    </source>
</evidence>
<dbReference type="EMBL" id="JAWSTH010000044">
    <property type="protein sequence ID" value="MDW5595972.1"/>
    <property type="molecule type" value="Genomic_DNA"/>
</dbReference>
<evidence type="ECO:0000256" key="4">
    <source>
        <dbReference type="ARBA" id="ARBA00022793"/>
    </source>
</evidence>
<dbReference type="InterPro" id="IPR013798">
    <property type="entry name" value="Indole-3-glycerol_P_synth_dom"/>
</dbReference>
<keyword evidence="4 8" id="KW-0210">Decarboxylase</keyword>
<dbReference type="SUPFAM" id="SSF51366">
    <property type="entry name" value="Ribulose-phoshate binding barrel"/>
    <property type="match status" value="1"/>
</dbReference>
<keyword evidence="11" id="KW-1185">Reference proteome</keyword>
<dbReference type="EC" id="4.1.1.48" evidence="8"/>
<dbReference type="Gene3D" id="3.20.20.70">
    <property type="entry name" value="Aldolase class I"/>
    <property type="match status" value="1"/>
</dbReference>
<dbReference type="NCBIfam" id="NF001377">
    <property type="entry name" value="PRK00278.2-4"/>
    <property type="match status" value="1"/>
</dbReference>
<dbReference type="Proteomes" id="UP001284601">
    <property type="component" value="Unassembled WGS sequence"/>
</dbReference>
<reference evidence="11" key="1">
    <citation type="submission" date="2023-07" db="EMBL/GenBank/DDBJ databases">
        <title>Conexibacter stalactiti sp. nov., isolated from stalactites in a lava cave and emended description of the genus Conexibacter.</title>
        <authorList>
            <person name="Lee S.D."/>
        </authorList>
    </citation>
    <scope>NUCLEOTIDE SEQUENCE [LARGE SCALE GENOMIC DNA]</scope>
    <source>
        <strain evidence="11">KCTC 39840</strain>
    </source>
</reference>
<sequence>MSNVLERIVDSTRRDVEHRRSEVPLAELERSLLGRGEDRPFAEALVHPGISVIAEHKRRSPSAGAIREGATVEEVVGAYERAGAAALSVLTERHHFGGSLEDLRAAKAAVRLPILRKDFVVDTYQVYESAAVGADAILLIVAALEPKELTRLHSEALALDLDVLVEVHDERELEIALERIDADVIGINNRDLTDFTVDVQRTFELLADIPAGKTVVSESGIVHRDQLDELERVGVDAVLVGEALMRSPDIEVACRSLTRLDLEDDV</sequence>
<feature type="domain" description="Indole-3-glycerol phosphate synthase" evidence="9">
    <location>
        <begin position="5"/>
        <end position="257"/>
    </location>
</feature>
<keyword evidence="6 8" id="KW-0057">Aromatic amino acid biosynthesis</keyword>
<comment type="similarity">
    <text evidence="8">Belongs to the TrpC family.</text>
</comment>
<dbReference type="InterPro" id="IPR011060">
    <property type="entry name" value="RibuloseP-bd_barrel"/>
</dbReference>
<evidence type="ECO:0000313" key="10">
    <source>
        <dbReference type="EMBL" id="MDW5595972.1"/>
    </source>
</evidence>
<keyword evidence="5 8" id="KW-0822">Tryptophan biosynthesis</keyword>
<dbReference type="HAMAP" id="MF_00134_B">
    <property type="entry name" value="IGPS_B"/>
    <property type="match status" value="1"/>
</dbReference>